<feature type="region of interest" description="Disordered" evidence="1">
    <location>
        <begin position="763"/>
        <end position="815"/>
    </location>
</feature>
<evidence type="ECO:0000259" key="2">
    <source>
        <dbReference type="Pfam" id="PF14661"/>
    </source>
</evidence>
<feature type="compositionally biased region" description="Acidic residues" evidence="1">
    <location>
        <begin position="773"/>
        <end position="799"/>
    </location>
</feature>
<dbReference type="EMBL" id="KL584975">
    <property type="protein sequence ID" value="KEQ88362.1"/>
    <property type="molecule type" value="Genomic_DNA"/>
</dbReference>
<dbReference type="OrthoDB" id="5575722at2759"/>
<evidence type="ECO:0000313" key="3">
    <source>
        <dbReference type="EMBL" id="KEQ88362.1"/>
    </source>
</evidence>
<feature type="compositionally biased region" description="Polar residues" evidence="1">
    <location>
        <begin position="625"/>
        <end position="634"/>
    </location>
</feature>
<gene>
    <name evidence="3" type="ORF">M438DRAFT_351643</name>
</gene>
<dbReference type="GeneID" id="40749039"/>
<dbReference type="RefSeq" id="XP_029764549.1">
    <property type="nucleotide sequence ID" value="XM_029906733.1"/>
</dbReference>
<evidence type="ECO:0000313" key="4">
    <source>
        <dbReference type="Proteomes" id="UP000030706"/>
    </source>
</evidence>
<dbReference type="AlphaFoldDB" id="A0A074Y2C6"/>
<feature type="region of interest" description="Disordered" evidence="1">
    <location>
        <begin position="405"/>
        <end position="440"/>
    </location>
</feature>
<dbReference type="Proteomes" id="UP000030706">
    <property type="component" value="Unassembled WGS sequence"/>
</dbReference>
<organism evidence="3 4">
    <name type="scientific">Aureobasidium pullulans EXF-150</name>
    <dbReference type="NCBI Taxonomy" id="1043002"/>
    <lineage>
        <taxon>Eukaryota</taxon>
        <taxon>Fungi</taxon>
        <taxon>Dikarya</taxon>
        <taxon>Ascomycota</taxon>
        <taxon>Pezizomycotina</taxon>
        <taxon>Dothideomycetes</taxon>
        <taxon>Dothideomycetidae</taxon>
        <taxon>Dothideales</taxon>
        <taxon>Saccotheciaceae</taxon>
        <taxon>Aureobasidium</taxon>
    </lineage>
</organism>
<feature type="compositionally biased region" description="Basic and acidic residues" evidence="1">
    <location>
        <begin position="588"/>
        <end position="597"/>
    </location>
</feature>
<feature type="compositionally biased region" description="Low complexity" evidence="1">
    <location>
        <begin position="603"/>
        <end position="616"/>
    </location>
</feature>
<reference evidence="3 4" key="1">
    <citation type="journal article" date="2014" name="BMC Genomics">
        <title>Genome sequencing of four Aureobasidium pullulans varieties: biotechnological potential, stress tolerance, and description of new species.</title>
        <authorList>
            <person name="Gostin Ar C."/>
            <person name="Ohm R.A."/>
            <person name="Kogej T."/>
            <person name="Sonjak S."/>
            <person name="Turk M."/>
            <person name="Zajc J."/>
            <person name="Zalar P."/>
            <person name="Grube M."/>
            <person name="Sun H."/>
            <person name="Han J."/>
            <person name="Sharma A."/>
            <person name="Chiniquy J."/>
            <person name="Ngan C.Y."/>
            <person name="Lipzen A."/>
            <person name="Barry K."/>
            <person name="Grigoriev I.V."/>
            <person name="Gunde-Cimerman N."/>
        </authorList>
    </citation>
    <scope>NUCLEOTIDE SEQUENCE [LARGE SCALE GENOMIC DNA]</scope>
    <source>
        <strain evidence="3 4">EXF-150</strain>
    </source>
</reference>
<feature type="compositionally biased region" description="Polar residues" evidence="1">
    <location>
        <begin position="528"/>
        <end position="537"/>
    </location>
</feature>
<proteinExistence type="predicted"/>
<feature type="compositionally biased region" description="Polar residues" evidence="1">
    <location>
        <begin position="691"/>
        <end position="706"/>
    </location>
</feature>
<feature type="compositionally biased region" description="Basic and acidic residues" evidence="1">
    <location>
        <begin position="538"/>
        <end position="550"/>
    </location>
</feature>
<keyword evidence="4" id="KW-1185">Reference proteome</keyword>
<dbReference type="HOGENOM" id="CLU_013984_0_1_1"/>
<sequence>MSRPESVAGSASTPSHAPRPPAPKSRSMSPSNISLFVSNLKLLNLDQRQDWPDITVRTFDTKDALQNQKKRVACVEWSLYRLFEIWDRETTRDKLQPFFPPLEPIQSLNLRAALFRCLNDLKKNDVLGREATLRKTMLDDCKGDKFEEVLLLFSAAVVRKQVVSTRRKQQASIGKNLAVARNLDKRELNTVGPLSLAYRASLTKTLQHRVNLDHTLNNFRTSLYEKTNEYHERHLTLLETQDATKENLSPETEKSIRRELRQNWVGGIEGCDALLAGAKLASSDAYMDSNFEDLWQHFRQGTTPEVSPEGVSLLETLQYRVAEQNDRLRLWRAYKDVFEDTNTPVRSVQASSVPDTQDRTAAAHGLDIFRKHKSIRVAQTPSEPEESRMLASEVDYDRVVQDMRQSLSDVGKKKRSQNNGSSYHAAPNLDDRTRRTSNMPRQVPVPVFLAGSKEPQEDFFSPLKRPLLVSTNSTPTTVRDEPQKSYPFLSRTHSQPVNTPQTVRSEYIPTTGQTMESPYGSVLRQPRFTENSPSVQKLEQRRFEAYKSESQDDDAATPRNGYTSPGAAETNTAFPEHPSPAADPVASLEDKIDRIDLTEPQGQSSPLDLPDFSPPQLSSPPAPISRQQSPQERPNLSERARMSMASFHSSENSLPLPLPTPDSLDVGTETETDTTSSRRTSLADRALASMTLATNNAPPQRRTTTAKPRPRSSFFPSTTAAQFSTPIKSGRTSLGGTRDTTPRDKLFEQDAEYASVFKSRPKIAMSPGLSPQLDEDMDDIEGEAEDFSFEDGGAEDGGEESMVGLQSSPLGKFGM</sequence>
<dbReference type="InterPro" id="IPR028163">
    <property type="entry name" value="HAUS_6_N"/>
</dbReference>
<name>A0A074Y2C6_AURPU</name>
<feature type="region of interest" description="Disordered" evidence="1">
    <location>
        <begin position="1"/>
        <end position="30"/>
    </location>
</feature>
<evidence type="ECO:0000256" key="1">
    <source>
        <dbReference type="SAM" id="MobiDB-lite"/>
    </source>
</evidence>
<feature type="compositionally biased region" description="Polar residues" evidence="1">
    <location>
        <begin position="491"/>
        <end position="516"/>
    </location>
</feature>
<accession>A0A074Y2C6</accession>
<feature type="domain" description="HAUS augmin-like complex subunit 6 N-terminal" evidence="2">
    <location>
        <begin position="36"/>
        <end position="264"/>
    </location>
</feature>
<dbReference type="STRING" id="1043002.A0A074Y2C6"/>
<feature type="region of interest" description="Disordered" evidence="1">
    <location>
        <begin position="471"/>
        <end position="746"/>
    </location>
</feature>
<protein>
    <recommendedName>
        <fullName evidence="2">HAUS augmin-like complex subunit 6 N-terminal domain-containing protein</fullName>
    </recommendedName>
</protein>
<feature type="compositionally biased region" description="Low complexity" evidence="1">
    <location>
        <begin position="673"/>
        <end position="689"/>
    </location>
</feature>
<feature type="compositionally biased region" description="Polar residues" evidence="1">
    <location>
        <begin position="714"/>
        <end position="739"/>
    </location>
</feature>
<dbReference type="Pfam" id="PF14661">
    <property type="entry name" value="HAUS6_N"/>
    <property type="match status" value="1"/>
</dbReference>